<dbReference type="CDD" id="cd00037">
    <property type="entry name" value="CLECT"/>
    <property type="match status" value="1"/>
</dbReference>
<dbReference type="SUPFAM" id="SSF56436">
    <property type="entry name" value="C-type lectin-like"/>
    <property type="match status" value="1"/>
</dbReference>
<evidence type="ECO:0008006" key="4">
    <source>
        <dbReference type="Google" id="ProtNLM"/>
    </source>
</evidence>
<dbReference type="Gene3D" id="3.10.100.10">
    <property type="entry name" value="Mannose-Binding Protein A, subunit A"/>
    <property type="match status" value="1"/>
</dbReference>
<accession>A0A9J6C2Z3</accession>
<evidence type="ECO:0000313" key="3">
    <source>
        <dbReference type="Proteomes" id="UP001107558"/>
    </source>
</evidence>
<dbReference type="InterPro" id="IPR016187">
    <property type="entry name" value="CTDL_fold"/>
</dbReference>
<feature type="chain" id="PRO_5039947220" description="C-type lectin" evidence="1">
    <location>
        <begin position="18"/>
        <end position="186"/>
    </location>
</feature>
<comment type="caution">
    <text evidence="2">The sequence shown here is derived from an EMBL/GenBank/DDBJ whole genome shotgun (WGS) entry which is preliminary data.</text>
</comment>
<name>A0A9J6C2Z3_POLVA</name>
<dbReference type="Proteomes" id="UP001107558">
    <property type="component" value="Chromosome 2"/>
</dbReference>
<evidence type="ECO:0000313" key="2">
    <source>
        <dbReference type="EMBL" id="KAG5676537.1"/>
    </source>
</evidence>
<dbReference type="InterPro" id="IPR016186">
    <property type="entry name" value="C-type_lectin-like/link_sf"/>
</dbReference>
<keyword evidence="1" id="KW-0732">Signal</keyword>
<sequence>MFVKIFILISLISISYQANIDVCNSLGSIFDKDGNYLKKICEVHRMLNHDRAESFCRQHGMELFMIENDEVYEGLENYLNHSAFLNTVPKIWGDPHGLRINGRRNKAGQWFMFGQKKILLPTNLPWLVNSEHGDNCLTIKRNHNFKISGYKCEKEYYAYCELEPSTENIYRVDDDIFNTIDVRTIN</sequence>
<gene>
    <name evidence="2" type="ORF">PVAND_006363</name>
</gene>
<evidence type="ECO:0000256" key="1">
    <source>
        <dbReference type="SAM" id="SignalP"/>
    </source>
</evidence>
<dbReference type="EMBL" id="JADBJN010000002">
    <property type="protein sequence ID" value="KAG5676537.1"/>
    <property type="molecule type" value="Genomic_DNA"/>
</dbReference>
<dbReference type="AlphaFoldDB" id="A0A9J6C2Z3"/>
<feature type="signal peptide" evidence="1">
    <location>
        <begin position="1"/>
        <end position="17"/>
    </location>
</feature>
<keyword evidence="3" id="KW-1185">Reference proteome</keyword>
<organism evidence="2 3">
    <name type="scientific">Polypedilum vanderplanki</name>
    <name type="common">Sleeping chironomid midge</name>
    <dbReference type="NCBI Taxonomy" id="319348"/>
    <lineage>
        <taxon>Eukaryota</taxon>
        <taxon>Metazoa</taxon>
        <taxon>Ecdysozoa</taxon>
        <taxon>Arthropoda</taxon>
        <taxon>Hexapoda</taxon>
        <taxon>Insecta</taxon>
        <taxon>Pterygota</taxon>
        <taxon>Neoptera</taxon>
        <taxon>Endopterygota</taxon>
        <taxon>Diptera</taxon>
        <taxon>Nematocera</taxon>
        <taxon>Chironomoidea</taxon>
        <taxon>Chironomidae</taxon>
        <taxon>Chironominae</taxon>
        <taxon>Polypedilum</taxon>
        <taxon>Polypedilum</taxon>
    </lineage>
</organism>
<proteinExistence type="predicted"/>
<protein>
    <recommendedName>
        <fullName evidence="4">C-type lectin</fullName>
    </recommendedName>
</protein>
<reference evidence="2" key="1">
    <citation type="submission" date="2021-03" db="EMBL/GenBank/DDBJ databases">
        <title>Chromosome level genome of the anhydrobiotic midge Polypedilum vanderplanki.</title>
        <authorList>
            <person name="Yoshida Y."/>
            <person name="Kikawada T."/>
            <person name="Gusev O."/>
        </authorList>
    </citation>
    <scope>NUCLEOTIDE SEQUENCE</scope>
    <source>
        <strain evidence="2">NIAS01</strain>
        <tissue evidence="2">Whole body or cell culture</tissue>
    </source>
</reference>